<keyword evidence="3 6" id="KW-0067">ATP-binding</keyword>
<accession>A0A7T7CFB7</accession>
<keyword evidence="7" id="KW-1185">Reference proteome</keyword>
<dbReference type="PROSITE" id="PS50893">
    <property type="entry name" value="ABC_TRANSPORTER_2"/>
    <property type="match status" value="1"/>
</dbReference>
<keyword evidence="1" id="KW-0813">Transport</keyword>
<evidence type="ECO:0000259" key="5">
    <source>
        <dbReference type="PROSITE" id="PS50893"/>
    </source>
</evidence>
<dbReference type="InterPro" id="IPR003593">
    <property type="entry name" value="AAA+_ATPase"/>
</dbReference>
<dbReference type="SUPFAM" id="SSF52540">
    <property type="entry name" value="P-loop containing nucleoside triphosphate hydrolases"/>
    <property type="match status" value="1"/>
</dbReference>
<evidence type="ECO:0000256" key="1">
    <source>
        <dbReference type="ARBA" id="ARBA00022448"/>
    </source>
</evidence>
<evidence type="ECO:0000256" key="2">
    <source>
        <dbReference type="ARBA" id="ARBA00022741"/>
    </source>
</evidence>
<sequence length="433" mass="48198">MLRAERITGGYGGRAVVQDVSFRIGEGEMLGIIGPNGSGKSTLLQLCIGALPLMDGEVWLSGHRLHTYKDKERARLLAVVTQQASVYFSYTVREFVALGRYPHRRRWLSVFNEADEEAIAQAMAEMDVDRYRDQSLQTLSGGERQRVYLARALAQRPAVILLDEPTNHLDIAYQMNFLDALKQWNDAKGRAVGIIFHDLNLASLYCDRVLLLGEGERKAYGESEQVLTEEQIQTHYGARVSAVQHPVMPKQQLLHSPGIQTEKQSGGNPQVRVEEQAAVIELPVPFNVFSGQTFTHTWKKQINVCLPGKVFDTKVSGPLIIDRHFDWHPGAGIRLKCIEDVNGEKIIMGAALHANQKADIIVLLLSKVRDDALMALLMELTKQLAVFLHPDLELGTITIGSNPQGERGKTQGARQTVSAELQKLLQQIRTVSP</sequence>
<evidence type="ECO:0000313" key="6">
    <source>
        <dbReference type="EMBL" id="QQK79829.1"/>
    </source>
</evidence>
<evidence type="ECO:0000256" key="3">
    <source>
        <dbReference type="ARBA" id="ARBA00022840"/>
    </source>
</evidence>
<dbReference type="SMART" id="SM00382">
    <property type="entry name" value="AAA"/>
    <property type="match status" value="1"/>
</dbReference>
<dbReference type="Gene3D" id="3.40.50.300">
    <property type="entry name" value="P-loop containing nucleotide triphosphate hydrolases"/>
    <property type="match status" value="1"/>
</dbReference>
<keyword evidence="2" id="KW-0547">Nucleotide-binding</keyword>
<dbReference type="GO" id="GO:0005524">
    <property type="term" value="F:ATP binding"/>
    <property type="evidence" value="ECO:0007669"/>
    <property type="project" value="UniProtKB-KW"/>
</dbReference>
<keyword evidence="4" id="KW-1278">Translocase</keyword>
<gene>
    <name evidence="6" type="ORF">HUG20_07990</name>
</gene>
<dbReference type="CDD" id="cd03214">
    <property type="entry name" value="ABC_Iron-Siderophores_B12_Hemin"/>
    <property type="match status" value="1"/>
</dbReference>
<dbReference type="KEGG" id="scib:HUG20_07990"/>
<dbReference type="PANTHER" id="PTHR42794:SF1">
    <property type="entry name" value="HEMIN IMPORT ATP-BINDING PROTEIN HMUV"/>
    <property type="match status" value="1"/>
</dbReference>
<dbReference type="Proteomes" id="UP000595349">
    <property type="component" value="Chromosome"/>
</dbReference>
<dbReference type="RefSeq" id="WP_200089907.1">
    <property type="nucleotide sequence ID" value="NZ_CP054706.1"/>
</dbReference>
<dbReference type="InterPro" id="IPR027417">
    <property type="entry name" value="P-loop_NTPase"/>
</dbReference>
<feature type="domain" description="ABC transporter" evidence="5">
    <location>
        <begin position="2"/>
        <end position="239"/>
    </location>
</feature>
<dbReference type="PANTHER" id="PTHR42794">
    <property type="entry name" value="HEMIN IMPORT ATP-BINDING PROTEIN HMUV"/>
    <property type="match status" value="1"/>
</dbReference>
<organism evidence="6 7">
    <name type="scientific">Salicibibacter cibi</name>
    <dbReference type="NCBI Taxonomy" id="2743001"/>
    <lineage>
        <taxon>Bacteria</taxon>
        <taxon>Bacillati</taxon>
        <taxon>Bacillota</taxon>
        <taxon>Bacilli</taxon>
        <taxon>Bacillales</taxon>
        <taxon>Bacillaceae</taxon>
        <taxon>Salicibibacter</taxon>
    </lineage>
</organism>
<proteinExistence type="predicted"/>
<dbReference type="EMBL" id="CP054706">
    <property type="protein sequence ID" value="QQK79829.1"/>
    <property type="molecule type" value="Genomic_DNA"/>
</dbReference>
<dbReference type="GO" id="GO:0016887">
    <property type="term" value="F:ATP hydrolysis activity"/>
    <property type="evidence" value="ECO:0007669"/>
    <property type="project" value="InterPro"/>
</dbReference>
<evidence type="ECO:0000256" key="4">
    <source>
        <dbReference type="ARBA" id="ARBA00022967"/>
    </source>
</evidence>
<dbReference type="FunFam" id="3.40.50.300:FF:000134">
    <property type="entry name" value="Iron-enterobactin ABC transporter ATP-binding protein"/>
    <property type="match status" value="1"/>
</dbReference>
<dbReference type="InterPro" id="IPR003439">
    <property type="entry name" value="ABC_transporter-like_ATP-bd"/>
</dbReference>
<name>A0A7T7CFB7_9BACI</name>
<dbReference type="Pfam" id="PF00005">
    <property type="entry name" value="ABC_tran"/>
    <property type="match status" value="1"/>
</dbReference>
<evidence type="ECO:0000313" key="7">
    <source>
        <dbReference type="Proteomes" id="UP000595349"/>
    </source>
</evidence>
<reference evidence="6 7" key="1">
    <citation type="submission" date="2020-06" db="EMBL/GenBank/DDBJ databases">
        <title>Genomic analysis of Salicibibacter sp. NKC21-4.</title>
        <authorList>
            <person name="Oh Y.J."/>
        </authorList>
    </citation>
    <scope>NUCLEOTIDE SEQUENCE [LARGE SCALE GENOMIC DNA]</scope>
    <source>
        <strain evidence="6 7">NKC21-4</strain>
    </source>
</reference>
<protein>
    <submittedName>
        <fullName evidence="6">ABC transporter ATP-binding protein</fullName>
    </submittedName>
</protein>
<dbReference type="AlphaFoldDB" id="A0A7T7CFB7"/>